<dbReference type="CDD" id="cd11341">
    <property type="entry name" value="AmyAc_Pullulanase_LD-like"/>
    <property type="match status" value="1"/>
</dbReference>
<dbReference type="InterPro" id="IPR011840">
    <property type="entry name" value="PulA_typeI"/>
</dbReference>
<evidence type="ECO:0000313" key="4">
    <source>
        <dbReference type="Proteomes" id="UP000199017"/>
    </source>
</evidence>
<dbReference type="EMBL" id="FNDU01000002">
    <property type="protein sequence ID" value="SDH72272.1"/>
    <property type="molecule type" value="Genomic_DNA"/>
</dbReference>
<dbReference type="OrthoDB" id="9761875at2"/>
<keyword evidence="4" id="KW-1185">Reference proteome</keyword>
<evidence type="ECO:0000313" key="3">
    <source>
        <dbReference type="EMBL" id="SDH72272.1"/>
    </source>
</evidence>
<dbReference type="InterPro" id="IPR017853">
    <property type="entry name" value="GH"/>
</dbReference>
<dbReference type="Proteomes" id="UP000199017">
    <property type="component" value="Unassembled WGS sequence"/>
</dbReference>
<dbReference type="AlphaFoldDB" id="A0A1G8EQZ7"/>
<dbReference type="CDD" id="cd02860">
    <property type="entry name" value="E_set_Pullulanase"/>
    <property type="match status" value="1"/>
</dbReference>
<comment type="similarity">
    <text evidence="1">Belongs to the glycosyl hydrolase 13 family.</text>
</comment>
<dbReference type="GO" id="GO:0004553">
    <property type="term" value="F:hydrolase activity, hydrolyzing O-glycosyl compounds"/>
    <property type="evidence" value="ECO:0007669"/>
    <property type="project" value="InterPro"/>
</dbReference>
<dbReference type="Gene3D" id="3.20.20.80">
    <property type="entry name" value="Glycosidases"/>
    <property type="match status" value="1"/>
</dbReference>
<accession>A0A1G8EQZ7</accession>
<dbReference type="SUPFAM" id="SSF81296">
    <property type="entry name" value="E set domains"/>
    <property type="match status" value="1"/>
</dbReference>
<dbReference type="InterPro" id="IPR013783">
    <property type="entry name" value="Ig-like_fold"/>
</dbReference>
<dbReference type="SMR" id="A0A1G8EQZ7"/>
<evidence type="ECO:0000256" key="1">
    <source>
        <dbReference type="ARBA" id="ARBA00008061"/>
    </source>
</evidence>
<dbReference type="RefSeq" id="WP_091581610.1">
    <property type="nucleotide sequence ID" value="NZ_FNDU01000002.1"/>
</dbReference>
<dbReference type="SUPFAM" id="SSF51445">
    <property type="entry name" value="(Trans)glycosidases"/>
    <property type="match status" value="1"/>
</dbReference>
<dbReference type="Gene3D" id="2.60.40.1180">
    <property type="entry name" value="Golgi alpha-mannosidase II"/>
    <property type="match status" value="1"/>
</dbReference>
<dbReference type="SMART" id="SM00642">
    <property type="entry name" value="Aamy"/>
    <property type="match status" value="1"/>
</dbReference>
<dbReference type="STRING" id="930129.SAMN05216352_102341"/>
<dbReference type="Pfam" id="PF02922">
    <property type="entry name" value="CBM_48"/>
    <property type="match status" value="1"/>
</dbReference>
<dbReference type="InterPro" id="IPR006047">
    <property type="entry name" value="GH13_cat_dom"/>
</dbReference>
<dbReference type="PANTHER" id="PTHR43002">
    <property type="entry name" value="GLYCOGEN DEBRANCHING ENZYME"/>
    <property type="match status" value="1"/>
</dbReference>
<organism evidence="3 4">
    <name type="scientific">Alteribacillus bidgolensis</name>
    <dbReference type="NCBI Taxonomy" id="930129"/>
    <lineage>
        <taxon>Bacteria</taxon>
        <taxon>Bacillati</taxon>
        <taxon>Bacillota</taxon>
        <taxon>Bacilli</taxon>
        <taxon>Bacillales</taxon>
        <taxon>Bacillaceae</taxon>
        <taxon>Alteribacillus</taxon>
    </lineage>
</organism>
<sequence>MEPKGNTLVAWMEDLYTAKVKGPVTTPMNEWKIIQKENDKETDIVTTTTFSNGVLIFQVEEPFLAGKRYEVRGPAKQSAHLLSGKAVRTPLFDKLYAYSGTDLGAVCTNNATHFAVWAPTAEEVMLMIYERDKTNPKDSIPMQRSERGVWRIKLTGCQHGLRYTYKVFVNGMWQESLDPYASSSTLNGQHSVVINWEKLDGKARNPVQPPPMGQKTDAIIYEVHVRDFTAHLYSGVRNKGKYLGWTEKGKTPEGYSTTIPYLKEMGVTHIQLLPVQDFGSVDELKNSPAYNWGYDPIHHFVPEGSYAVNKSQPESRIIELRQLIDTLHCEGLRVVLDVVFNHFYVRENASLEKLVPGYYFRYGNDDLPADGTGVGNDTASERTMMKKYIIDCLLHWLNNYEVDGFRFDLMGIHDVHTMKEAAFVLHQKKPSLLLYGEGWNMHTPLEENQKATIEQASQLGGKIGFFNDRFRDAVKGHLSGSNGFIHANQDCENLDNIAFYMRGSIDWSSRQREGIFVDASQSINYVECHDNYTLWDQLKIRDDFSKEERIKMHRLATTMVLTAQGIPFLHAGQEFFRTKFGVENSYNAPVWINQIDWERRELFHSNIEYVKGLIQIRKRFEAFRLQNAAEISKRFERLEAPKDTLFFKLHKNKKENNLYVILNASRQSAAVPLPDVGIYQVIVDDERASLIPLKAVHSNRIEVRPISAMILYK</sequence>
<feature type="domain" description="Glycosyl hydrolase family 13 catalytic" evidence="2">
    <location>
        <begin position="222"/>
        <end position="617"/>
    </location>
</feature>
<dbReference type="InterPro" id="IPR004193">
    <property type="entry name" value="Glyco_hydro_13_N"/>
</dbReference>
<dbReference type="GO" id="GO:0005975">
    <property type="term" value="P:carbohydrate metabolic process"/>
    <property type="evidence" value="ECO:0007669"/>
    <property type="project" value="InterPro"/>
</dbReference>
<dbReference type="InterPro" id="IPR014756">
    <property type="entry name" value="Ig_E-set"/>
</dbReference>
<name>A0A1G8EQZ7_9BACI</name>
<reference evidence="3 4" key="1">
    <citation type="submission" date="2016-10" db="EMBL/GenBank/DDBJ databases">
        <authorList>
            <person name="de Groot N.N."/>
        </authorList>
    </citation>
    <scope>NUCLEOTIDE SEQUENCE [LARGE SCALE GENOMIC DNA]</scope>
    <source>
        <strain evidence="4">P4B,CCM 7963,CECT 7998,DSM 25260,IBRC-M 10614,KCTC 13821</strain>
    </source>
</reference>
<dbReference type="InterPro" id="IPR013780">
    <property type="entry name" value="Glyco_hydro_b"/>
</dbReference>
<proteinExistence type="inferred from homology"/>
<protein>
    <submittedName>
        <fullName evidence="3">Pullulanase</fullName>
    </submittedName>
</protein>
<dbReference type="Gene3D" id="2.60.40.10">
    <property type="entry name" value="Immunoglobulins"/>
    <property type="match status" value="1"/>
</dbReference>
<evidence type="ECO:0000259" key="2">
    <source>
        <dbReference type="SMART" id="SM00642"/>
    </source>
</evidence>
<dbReference type="NCBIfam" id="TIGR02104">
    <property type="entry name" value="pulA_typeI"/>
    <property type="match status" value="1"/>
</dbReference>
<gene>
    <name evidence="3" type="ORF">SAMN05216352_102341</name>
</gene>